<dbReference type="STRING" id="454130.A0A0U4ZTM8"/>
<evidence type="ECO:0000313" key="4">
    <source>
        <dbReference type="Proteomes" id="UP000054771"/>
    </source>
</evidence>
<dbReference type="InterPro" id="IPR036452">
    <property type="entry name" value="Ribo_hydro-like"/>
</dbReference>
<evidence type="ECO:0000259" key="1">
    <source>
        <dbReference type="Pfam" id="PF07632"/>
    </source>
</evidence>
<dbReference type="EMBL" id="CDMC01000002">
    <property type="protein sequence ID" value="CEN59485.1"/>
    <property type="molecule type" value="Genomic_DNA"/>
</dbReference>
<evidence type="ECO:0008006" key="5">
    <source>
        <dbReference type="Google" id="ProtNLM"/>
    </source>
</evidence>
<dbReference type="Gene3D" id="3.90.245.10">
    <property type="entry name" value="Ribonucleoside hydrolase-like"/>
    <property type="match status" value="1"/>
</dbReference>
<accession>A0A0U4ZTM8</accession>
<feature type="domain" description="Cellulose-binding Sde182 nucleoside hydrolase-like" evidence="1">
    <location>
        <begin position="17"/>
        <end position="281"/>
    </location>
</feature>
<sequence length="481" mass="53807">MASPSSTSVLSFSTKHRVFILTDITNEPDDAESFVRYLTYSNQFQTEGVVATTSTWLKNKVAPENLHEIIDAYELVVDNLNSHAHPSSPYPSAQEMRDLVRSGPPVYGMAAVDDGIPLSPGGELLLERLQADNDQPLWVLIWGGSNVLAQVLYRIRDRPDAAQLRAKLRVYAISDQDDTGAFIRLRWPEIFYICSVHGWSQYPNAAWTGISGEHTGEQGGPDGSKVTHEWIKDNIQIGPLGAVYPTFMFIPEGDTPTFLYLIQNGLGVPEEPSYGSWGGRYLPVNVGKLGYPRGHFADAADEVVGIDGRKFRSNRATIWRWRNTFQEDFAARMQWTLTGDFSKVNHHPVISINGEAPGIQPIFFEAEAGSTITLDASLTHDPDGDDLCFHWFQYREPSATQTYHTTKEVAELGIKALNDTKTKVEVSVPPWERSCMVIREKTPLEKGPLLHLILEVKDSGSPPLTSYRREIIQPYNSNYKP</sequence>
<dbReference type="Pfam" id="PF07632">
    <property type="entry name" value="Sde182_NH-like"/>
    <property type="match status" value="1"/>
</dbReference>
<dbReference type="InterPro" id="IPR013783">
    <property type="entry name" value="Ig-like_fold"/>
</dbReference>
<evidence type="ECO:0000313" key="3">
    <source>
        <dbReference type="EMBL" id="CEN59485.1"/>
    </source>
</evidence>
<keyword evidence="4" id="KW-1185">Reference proteome</keyword>
<evidence type="ECO:0000259" key="2">
    <source>
        <dbReference type="Pfam" id="PF21027"/>
    </source>
</evidence>
<dbReference type="AlphaFoldDB" id="A0A0U4ZTM8"/>
<dbReference type="OMA" id="PEEPSYG"/>
<gene>
    <name evidence="3" type="ORF">ASPCAL01935</name>
</gene>
<dbReference type="Pfam" id="PF21027">
    <property type="entry name" value="Sde0182_C"/>
    <property type="match status" value="1"/>
</dbReference>
<dbReference type="Proteomes" id="UP000054771">
    <property type="component" value="Unassembled WGS sequence"/>
</dbReference>
<dbReference type="InterPro" id="IPR011483">
    <property type="entry name" value="Sde182_NH-like"/>
</dbReference>
<name>A0A0U4ZTM8_ASPCI</name>
<dbReference type="OrthoDB" id="3592035at2759"/>
<feature type="domain" description="Cellulose-binding Sde182 C-terminal" evidence="2">
    <location>
        <begin position="371"/>
        <end position="473"/>
    </location>
</feature>
<dbReference type="GO" id="GO:0016799">
    <property type="term" value="F:hydrolase activity, hydrolyzing N-glycosyl compounds"/>
    <property type="evidence" value="ECO:0007669"/>
    <property type="project" value="InterPro"/>
</dbReference>
<protein>
    <recommendedName>
        <fullName evidence="5">Cellulose-binding protein</fullName>
    </recommendedName>
</protein>
<proteinExistence type="predicted"/>
<reference evidence="4" key="1">
    <citation type="journal article" date="2016" name="Genome Announc.">
        <title>Draft genome sequences of fungus Aspergillus calidoustus.</title>
        <authorList>
            <person name="Horn F."/>
            <person name="Linde J."/>
            <person name="Mattern D.J."/>
            <person name="Walther G."/>
            <person name="Guthke R."/>
            <person name="Scherlach K."/>
            <person name="Martin K."/>
            <person name="Brakhage A.A."/>
            <person name="Petzke L."/>
            <person name="Valiante V."/>
        </authorList>
    </citation>
    <scope>NUCLEOTIDE SEQUENCE [LARGE SCALE GENOMIC DNA]</scope>
    <source>
        <strain evidence="4">SF006504</strain>
    </source>
</reference>
<dbReference type="Gene3D" id="2.60.40.10">
    <property type="entry name" value="Immunoglobulins"/>
    <property type="match status" value="1"/>
</dbReference>
<dbReference type="InterPro" id="IPR048527">
    <property type="entry name" value="Sde182_C"/>
</dbReference>
<organism evidence="3 4">
    <name type="scientific">Aspergillus calidoustus</name>
    <dbReference type="NCBI Taxonomy" id="454130"/>
    <lineage>
        <taxon>Eukaryota</taxon>
        <taxon>Fungi</taxon>
        <taxon>Dikarya</taxon>
        <taxon>Ascomycota</taxon>
        <taxon>Pezizomycotina</taxon>
        <taxon>Eurotiomycetes</taxon>
        <taxon>Eurotiomycetidae</taxon>
        <taxon>Eurotiales</taxon>
        <taxon>Aspergillaceae</taxon>
        <taxon>Aspergillus</taxon>
        <taxon>Aspergillus subgen. Nidulantes</taxon>
    </lineage>
</organism>